<evidence type="ECO:0000313" key="2">
    <source>
        <dbReference type="EMBL" id="CAJ60238.1"/>
    </source>
</evidence>
<proteinExistence type="predicted"/>
<dbReference type="InterPro" id="IPR011335">
    <property type="entry name" value="Restrct_endonuc-II-like"/>
</dbReference>
<sequence>MAYRWVPRGRVRAHTRDVAQSYEKVIALARRQDDMVLRRDARRLGMSDEAIKLRRRRHGWTSPIRGTLFVPPVRDELRAHARAALAIAGGTICGRTAARLHGLPGLLLRRPHEPVDIALPGEGDNRQRRGYLRHWMTTPDAETVDLAGIRTSTIRRTLEDLALLCDRDVFVGVLDAMLQQEHLTRDEILDLRVRVTARRHGDRAERWWSQIDGRAESPLETRVRLLLDDAGLLPDELQWLVRDPSSGLPLARLDFAWPSLRVAIETDGAGPHDEPTALYRDRTRQNALVRLGWNVLRFTWRDAIYEARGLRETVRAALRRAASTRLPAAGGGYA</sequence>
<dbReference type="eggNOG" id="COG5340">
    <property type="taxonomic scope" value="Bacteria"/>
</dbReference>
<organism evidence="2 3">
    <name type="scientific">Frankia alni (strain DSM 45986 / CECT 9034 / ACN14a)</name>
    <dbReference type="NCBI Taxonomy" id="326424"/>
    <lineage>
        <taxon>Bacteria</taxon>
        <taxon>Bacillati</taxon>
        <taxon>Actinomycetota</taxon>
        <taxon>Actinomycetes</taxon>
        <taxon>Frankiales</taxon>
        <taxon>Frankiaceae</taxon>
        <taxon>Frankia</taxon>
    </lineage>
</organism>
<dbReference type="EMBL" id="CT573213">
    <property type="protein sequence ID" value="CAJ60238.1"/>
    <property type="molecule type" value="Genomic_DNA"/>
</dbReference>
<dbReference type="SUPFAM" id="SSF52980">
    <property type="entry name" value="Restriction endonuclease-like"/>
    <property type="match status" value="1"/>
</dbReference>
<name>Q0RQD8_FRAAA</name>
<dbReference type="STRING" id="326424.FRAAL1582"/>
<dbReference type="AlphaFoldDB" id="Q0RQD8"/>
<dbReference type="Proteomes" id="UP000000657">
    <property type="component" value="Chromosome"/>
</dbReference>
<reference evidence="2 3" key="1">
    <citation type="journal article" date="2007" name="Genome Res.">
        <title>Genome characteristics of facultatively symbiotic Frankia sp. strains reflect host range and host plant biogeography.</title>
        <authorList>
            <person name="Normand P."/>
            <person name="Lapierre P."/>
            <person name="Tisa L.S."/>
            <person name="Gogarten J.P."/>
            <person name="Alloisio N."/>
            <person name="Bagnarol E."/>
            <person name="Bassi C.A."/>
            <person name="Berry A.M."/>
            <person name="Bickhart D.M."/>
            <person name="Choisne N."/>
            <person name="Couloux A."/>
            <person name="Cournoyer B."/>
            <person name="Cruveiller S."/>
            <person name="Daubin V."/>
            <person name="Demange N."/>
            <person name="Francino M.P."/>
            <person name="Goltsman E."/>
            <person name="Huang Y."/>
            <person name="Kopp O.R."/>
            <person name="Labarre L."/>
            <person name="Lapidus A."/>
            <person name="Lavire C."/>
            <person name="Marechal J."/>
            <person name="Martinez M."/>
            <person name="Mastronunzio J.E."/>
            <person name="Mullin B.C."/>
            <person name="Niemann J."/>
            <person name="Pujic P."/>
            <person name="Rawnsley T."/>
            <person name="Rouy Z."/>
            <person name="Schenowitz C."/>
            <person name="Sellstedt A."/>
            <person name="Tavares F."/>
            <person name="Tomkins J.P."/>
            <person name="Vallenet D."/>
            <person name="Valverde C."/>
            <person name="Wall L.G."/>
            <person name="Wang Y."/>
            <person name="Medigue C."/>
            <person name="Benson D.R."/>
        </authorList>
    </citation>
    <scope>NUCLEOTIDE SEQUENCE [LARGE SCALE GENOMIC DNA]</scope>
    <source>
        <strain evidence="3">DSM 45986 / CECT 9034 / ACN14a</strain>
    </source>
</reference>
<dbReference type="KEGG" id="fal:FRAAL1582"/>
<feature type="domain" description="DUF559" evidence="1">
    <location>
        <begin position="253"/>
        <end position="306"/>
    </location>
</feature>
<evidence type="ECO:0000313" key="3">
    <source>
        <dbReference type="Proteomes" id="UP000000657"/>
    </source>
</evidence>
<dbReference type="InterPro" id="IPR007569">
    <property type="entry name" value="DUF559"/>
</dbReference>
<evidence type="ECO:0000259" key="1">
    <source>
        <dbReference type="Pfam" id="PF04480"/>
    </source>
</evidence>
<protein>
    <recommendedName>
        <fullName evidence="1">DUF559 domain-containing protein</fullName>
    </recommendedName>
</protein>
<gene>
    <name evidence="2" type="ordered locus">FRAAL1582</name>
</gene>
<dbReference type="Gene3D" id="3.40.960.10">
    <property type="entry name" value="VSR Endonuclease"/>
    <property type="match status" value="1"/>
</dbReference>
<keyword evidence="3" id="KW-1185">Reference proteome</keyword>
<dbReference type="Pfam" id="PF04480">
    <property type="entry name" value="DUF559"/>
    <property type="match status" value="1"/>
</dbReference>
<accession>Q0RQD8</accession>
<dbReference type="HOGENOM" id="CLU_052626_5_0_11"/>